<evidence type="ECO:0000256" key="2">
    <source>
        <dbReference type="SAM" id="Phobius"/>
    </source>
</evidence>
<name>A0A1H1FWC7_9MICC</name>
<dbReference type="Proteomes" id="UP000181917">
    <property type="component" value="Unassembled WGS sequence"/>
</dbReference>
<feature type="compositionally biased region" description="Basic and acidic residues" evidence="1">
    <location>
        <begin position="1"/>
        <end position="12"/>
    </location>
</feature>
<evidence type="ECO:0000256" key="1">
    <source>
        <dbReference type="SAM" id="MobiDB-lite"/>
    </source>
</evidence>
<sequence length="69" mass="7490">MDEPHNNPRQDRQTGSGRDSAPRTPRWVYVFGIITAVLVLAFAIFHLAGGGLGRHAPASSGWEYGVQLS</sequence>
<accession>A0A1H1FWC7</accession>
<evidence type="ECO:0000313" key="4">
    <source>
        <dbReference type="Proteomes" id="UP000181917"/>
    </source>
</evidence>
<organism evidence="3 4">
    <name type="scientific">Crystallibacter crystallopoietes</name>
    <dbReference type="NCBI Taxonomy" id="37928"/>
    <lineage>
        <taxon>Bacteria</taxon>
        <taxon>Bacillati</taxon>
        <taxon>Actinomycetota</taxon>
        <taxon>Actinomycetes</taxon>
        <taxon>Micrococcales</taxon>
        <taxon>Micrococcaceae</taxon>
        <taxon>Crystallibacter</taxon>
    </lineage>
</organism>
<proteinExistence type="predicted"/>
<dbReference type="STRING" id="37928.SAMN04489742_3692"/>
<keyword evidence="4" id="KW-1185">Reference proteome</keyword>
<keyword evidence="2" id="KW-0812">Transmembrane</keyword>
<gene>
    <name evidence="3" type="ORF">SAMN04489742_3692</name>
</gene>
<feature type="transmembrane region" description="Helical" evidence="2">
    <location>
        <begin position="27"/>
        <end position="48"/>
    </location>
</feature>
<keyword evidence="2" id="KW-1133">Transmembrane helix</keyword>
<protein>
    <submittedName>
        <fullName evidence="3">Uncharacterized protein</fullName>
    </submittedName>
</protein>
<dbReference type="RefSeq" id="WP_074701862.1">
    <property type="nucleotide sequence ID" value="NZ_CP018863.1"/>
</dbReference>
<dbReference type="EMBL" id="FNKH01000002">
    <property type="protein sequence ID" value="SDR05242.1"/>
    <property type="molecule type" value="Genomic_DNA"/>
</dbReference>
<feature type="region of interest" description="Disordered" evidence="1">
    <location>
        <begin position="1"/>
        <end position="23"/>
    </location>
</feature>
<evidence type="ECO:0000313" key="3">
    <source>
        <dbReference type="EMBL" id="SDR05242.1"/>
    </source>
</evidence>
<keyword evidence="2" id="KW-0472">Membrane</keyword>
<dbReference type="AlphaFoldDB" id="A0A1H1FWC7"/>
<reference evidence="3 4" key="1">
    <citation type="submission" date="2016-10" db="EMBL/GenBank/DDBJ databases">
        <authorList>
            <person name="de Groot N.N."/>
        </authorList>
    </citation>
    <scope>NUCLEOTIDE SEQUENCE [LARGE SCALE GENOMIC DNA]</scope>
    <source>
        <strain evidence="3 4">DSM 20117</strain>
    </source>
</reference>
<dbReference type="KEGG" id="acry:AC20117_20915"/>